<keyword evidence="3" id="KW-1185">Reference proteome</keyword>
<evidence type="ECO:0000313" key="3">
    <source>
        <dbReference type="Proteomes" id="UP001497516"/>
    </source>
</evidence>
<sequence length="96" mass="10914">MTGRLTIFAHHTFQATYLDVTQVLAMITDDLMYDQNEDNLVEPQQQDQNKRSGHRAELEYGDASPHESTQPRLPQESQHCNEGWMSVLLQTQGLGA</sequence>
<reference evidence="2 3" key="1">
    <citation type="submission" date="2024-04" db="EMBL/GenBank/DDBJ databases">
        <authorList>
            <person name="Fracassetti M."/>
        </authorList>
    </citation>
    <scope>NUCLEOTIDE SEQUENCE [LARGE SCALE GENOMIC DNA]</scope>
</reference>
<dbReference type="Proteomes" id="UP001497516">
    <property type="component" value="Chromosome 7"/>
</dbReference>
<accession>A0AAV2FQ38</accession>
<feature type="region of interest" description="Disordered" evidence="1">
    <location>
        <begin position="37"/>
        <end position="79"/>
    </location>
</feature>
<dbReference type="EMBL" id="OZ034820">
    <property type="protein sequence ID" value="CAL1400127.1"/>
    <property type="molecule type" value="Genomic_DNA"/>
</dbReference>
<evidence type="ECO:0000256" key="1">
    <source>
        <dbReference type="SAM" id="MobiDB-lite"/>
    </source>
</evidence>
<proteinExistence type="predicted"/>
<feature type="compositionally biased region" description="Polar residues" evidence="1">
    <location>
        <begin position="66"/>
        <end position="79"/>
    </location>
</feature>
<gene>
    <name evidence="2" type="ORF">LTRI10_LOCUS40275</name>
</gene>
<feature type="compositionally biased region" description="Basic and acidic residues" evidence="1">
    <location>
        <begin position="48"/>
        <end position="58"/>
    </location>
</feature>
<evidence type="ECO:0000313" key="2">
    <source>
        <dbReference type="EMBL" id="CAL1400127.1"/>
    </source>
</evidence>
<protein>
    <submittedName>
        <fullName evidence="2">Uncharacterized protein</fullName>
    </submittedName>
</protein>
<dbReference type="AlphaFoldDB" id="A0AAV2FQ38"/>
<name>A0AAV2FQ38_9ROSI</name>
<organism evidence="2 3">
    <name type="scientific">Linum trigynum</name>
    <dbReference type="NCBI Taxonomy" id="586398"/>
    <lineage>
        <taxon>Eukaryota</taxon>
        <taxon>Viridiplantae</taxon>
        <taxon>Streptophyta</taxon>
        <taxon>Embryophyta</taxon>
        <taxon>Tracheophyta</taxon>
        <taxon>Spermatophyta</taxon>
        <taxon>Magnoliopsida</taxon>
        <taxon>eudicotyledons</taxon>
        <taxon>Gunneridae</taxon>
        <taxon>Pentapetalae</taxon>
        <taxon>rosids</taxon>
        <taxon>fabids</taxon>
        <taxon>Malpighiales</taxon>
        <taxon>Linaceae</taxon>
        <taxon>Linum</taxon>
    </lineage>
</organism>